<dbReference type="Pfam" id="PF12724">
    <property type="entry name" value="Flavodoxin_5"/>
    <property type="match status" value="1"/>
</dbReference>
<reference evidence="3" key="1">
    <citation type="submission" date="2017-09" db="EMBL/GenBank/DDBJ databases">
        <authorList>
            <person name="Shetty A S."/>
        </authorList>
    </citation>
    <scope>NUCLEOTIDE SEQUENCE [LARGE SCALE GENOMIC DNA]</scope>
</reference>
<dbReference type="InterPro" id="IPR052200">
    <property type="entry name" value="Protoporphyrinogen_IX_DH"/>
</dbReference>
<organism evidence="2 3">
    <name type="scientific">Anaerobutyricum hallii</name>
    <dbReference type="NCBI Taxonomy" id="39488"/>
    <lineage>
        <taxon>Bacteria</taxon>
        <taxon>Bacillati</taxon>
        <taxon>Bacillota</taxon>
        <taxon>Clostridia</taxon>
        <taxon>Lachnospirales</taxon>
        <taxon>Lachnospiraceae</taxon>
        <taxon>Anaerobutyricum</taxon>
    </lineage>
</organism>
<dbReference type="GO" id="GO:0070819">
    <property type="term" value="F:menaquinone-dependent protoporphyrinogen oxidase activity"/>
    <property type="evidence" value="ECO:0007669"/>
    <property type="project" value="TreeGrafter"/>
</dbReference>
<dbReference type="GO" id="GO:0006783">
    <property type="term" value="P:heme biosynthetic process"/>
    <property type="evidence" value="ECO:0007669"/>
    <property type="project" value="TreeGrafter"/>
</dbReference>
<feature type="domain" description="Flavodoxin" evidence="1">
    <location>
        <begin position="13"/>
        <end position="91"/>
    </location>
</feature>
<dbReference type="SUPFAM" id="SSF52218">
    <property type="entry name" value="Flavoproteins"/>
    <property type="match status" value="1"/>
</dbReference>
<dbReference type="KEGG" id="ehl:EHLA_1497"/>
<gene>
    <name evidence="2" type="ORF">EHLA_1497</name>
</gene>
<protein>
    <submittedName>
        <fullName evidence="2">Flavoprotein-like domain</fullName>
    </submittedName>
</protein>
<name>A0A285PSQ5_9FIRM</name>
<dbReference type="InterPro" id="IPR029039">
    <property type="entry name" value="Flavoprotein-like_sf"/>
</dbReference>
<accession>A0A285PSQ5</accession>
<dbReference type="Proteomes" id="UP000217549">
    <property type="component" value="Chromosome I"/>
</dbReference>
<dbReference type="Gene3D" id="3.40.50.360">
    <property type="match status" value="1"/>
</dbReference>
<proteinExistence type="predicted"/>
<evidence type="ECO:0000313" key="2">
    <source>
        <dbReference type="EMBL" id="SOB72216.1"/>
    </source>
</evidence>
<evidence type="ECO:0000313" key="3">
    <source>
        <dbReference type="Proteomes" id="UP000217549"/>
    </source>
</evidence>
<dbReference type="GO" id="GO:0010181">
    <property type="term" value="F:FMN binding"/>
    <property type="evidence" value="ECO:0007669"/>
    <property type="project" value="TreeGrafter"/>
</dbReference>
<dbReference type="AlphaFoldDB" id="A0A285PSQ5"/>
<dbReference type="InterPro" id="IPR026816">
    <property type="entry name" value="Flavodoxin_dom"/>
</dbReference>
<evidence type="ECO:0000259" key="1">
    <source>
        <dbReference type="Pfam" id="PF12724"/>
    </source>
</evidence>
<dbReference type="EMBL" id="LT907978">
    <property type="protein sequence ID" value="SOB72216.1"/>
    <property type="molecule type" value="Genomic_DNA"/>
</dbReference>
<dbReference type="PANTHER" id="PTHR38030">
    <property type="entry name" value="PROTOPORPHYRINOGEN IX DEHYDROGENASE [MENAQUINONE]"/>
    <property type="match status" value="1"/>
</dbReference>
<keyword evidence="3" id="KW-1185">Reference proteome</keyword>
<sequence>MEQAERKKMRKAIVYASIHHGNTEKLVKSIAEECQVDLIDAVKQSDADLGSYDMIGFASGIYFSKFHQSMLKFAEKNLPDNKKIFLICTYGGSANYRSIEQILNKKHSKVIGKFGCKGYDTFGPFKLVGGIAKGHPDEEDIKNAVEFVKGL</sequence>
<dbReference type="PANTHER" id="PTHR38030:SF2">
    <property type="entry name" value="PROTOPORPHYRINOGEN IX DEHYDROGENASE [QUINONE]"/>
    <property type="match status" value="1"/>
</dbReference>